<evidence type="ECO:0000259" key="2">
    <source>
        <dbReference type="Pfam" id="PF01757"/>
    </source>
</evidence>
<dbReference type="RefSeq" id="WP_401379881.1">
    <property type="nucleotide sequence ID" value="NZ_JBIUWZ010000002.1"/>
</dbReference>
<dbReference type="GO" id="GO:0016746">
    <property type="term" value="F:acyltransferase activity"/>
    <property type="evidence" value="ECO:0007669"/>
    <property type="project" value="UniProtKB-KW"/>
</dbReference>
<keyword evidence="3" id="KW-0012">Acyltransferase</keyword>
<dbReference type="InterPro" id="IPR050879">
    <property type="entry name" value="Acyltransferase_3"/>
</dbReference>
<feature type="transmembrane region" description="Helical" evidence="1">
    <location>
        <begin position="326"/>
        <end position="345"/>
    </location>
</feature>
<evidence type="ECO:0000256" key="1">
    <source>
        <dbReference type="SAM" id="Phobius"/>
    </source>
</evidence>
<evidence type="ECO:0000313" key="3">
    <source>
        <dbReference type="EMBL" id="MFJ2676922.1"/>
    </source>
</evidence>
<dbReference type="PANTHER" id="PTHR23028:SF53">
    <property type="entry name" value="ACYL_TRANSF_3 DOMAIN-CONTAINING PROTEIN"/>
    <property type="match status" value="1"/>
</dbReference>
<organism evidence="3 4">
    <name type="scientific">Pseudomonas sivasensis</name>
    <dbReference type="NCBI Taxonomy" id="1880678"/>
    <lineage>
        <taxon>Bacteria</taxon>
        <taxon>Pseudomonadati</taxon>
        <taxon>Pseudomonadota</taxon>
        <taxon>Gammaproteobacteria</taxon>
        <taxon>Pseudomonadales</taxon>
        <taxon>Pseudomonadaceae</taxon>
        <taxon>Pseudomonas</taxon>
    </lineage>
</organism>
<reference evidence="3 4" key="1">
    <citation type="submission" date="2024-10" db="EMBL/GenBank/DDBJ databases">
        <title>The Natural Products Discovery Center: Release of the First 8490 Sequenced Strains for Exploring Actinobacteria Biosynthetic Diversity.</title>
        <authorList>
            <person name="Kalkreuter E."/>
            <person name="Kautsar S.A."/>
            <person name="Yang D."/>
            <person name="Bader C.D."/>
            <person name="Teijaro C.N."/>
            <person name="Fluegel L."/>
            <person name="Davis C.M."/>
            <person name="Simpson J.R."/>
            <person name="Lauterbach L."/>
            <person name="Steele A.D."/>
            <person name="Gui C."/>
            <person name="Meng S."/>
            <person name="Li G."/>
            <person name="Viehrig K."/>
            <person name="Ye F."/>
            <person name="Su P."/>
            <person name="Kiefer A.F."/>
            <person name="Nichols A."/>
            <person name="Cepeda A.J."/>
            <person name="Yan W."/>
            <person name="Fan B."/>
            <person name="Jiang Y."/>
            <person name="Adhikari A."/>
            <person name="Zheng C.-J."/>
            <person name="Schuster L."/>
            <person name="Cowan T.M."/>
            <person name="Smanski M.J."/>
            <person name="Chevrette M.G."/>
            <person name="De Carvalho L.P.S."/>
            <person name="Shen B."/>
        </authorList>
    </citation>
    <scope>NUCLEOTIDE SEQUENCE [LARGE SCALE GENOMIC DNA]</scope>
    <source>
        <strain evidence="3 4">NPDC087581</strain>
    </source>
</reference>
<feature type="transmembrane region" description="Helical" evidence="1">
    <location>
        <begin position="234"/>
        <end position="253"/>
    </location>
</feature>
<keyword evidence="3" id="KW-0808">Transferase</keyword>
<dbReference type="Pfam" id="PF01757">
    <property type="entry name" value="Acyl_transf_3"/>
    <property type="match status" value="1"/>
</dbReference>
<dbReference type="EMBL" id="JBIUWZ010000002">
    <property type="protein sequence ID" value="MFJ2676922.1"/>
    <property type="molecule type" value="Genomic_DNA"/>
</dbReference>
<feature type="transmembrane region" description="Helical" evidence="1">
    <location>
        <begin position="184"/>
        <end position="202"/>
    </location>
</feature>
<feature type="transmembrane region" description="Helical" evidence="1">
    <location>
        <begin position="158"/>
        <end position="177"/>
    </location>
</feature>
<feature type="transmembrane region" description="Helical" evidence="1">
    <location>
        <begin position="357"/>
        <end position="375"/>
    </location>
</feature>
<keyword evidence="4" id="KW-1185">Reference proteome</keyword>
<feature type="transmembrane region" description="Helical" evidence="1">
    <location>
        <begin position="281"/>
        <end position="305"/>
    </location>
</feature>
<proteinExistence type="predicted"/>
<feature type="transmembrane region" description="Helical" evidence="1">
    <location>
        <begin position="208"/>
        <end position="227"/>
    </location>
</feature>
<evidence type="ECO:0000313" key="4">
    <source>
        <dbReference type="Proteomes" id="UP001617213"/>
    </source>
</evidence>
<name>A0ABW8DTJ7_9PSED</name>
<feature type="transmembrane region" description="Helical" evidence="1">
    <location>
        <begin position="102"/>
        <end position="120"/>
    </location>
</feature>
<dbReference type="Proteomes" id="UP001617213">
    <property type="component" value="Unassembled WGS sequence"/>
</dbReference>
<comment type="caution">
    <text evidence="3">The sequence shown here is derived from an EMBL/GenBank/DDBJ whole genome shotgun (WGS) entry which is preliminary data.</text>
</comment>
<feature type="transmembrane region" description="Helical" evidence="1">
    <location>
        <begin position="50"/>
        <end position="81"/>
    </location>
</feature>
<dbReference type="InterPro" id="IPR002656">
    <property type="entry name" value="Acyl_transf_3_dom"/>
</dbReference>
<accession>A0ABW8DTJ7</accession>
<dbReference type="EC" id="2.3.-.-" evidence="3"/>
<keyword evidence="1" id="KW-0812">Transmembrane</keyword>
<feature type="domain" description="Acyltransferase 3" evidence="2">
    <location>
        <begin position="14"/>
        <end position="368"/>
    </location>
</feature>
<gene>
    <name evidence="3" type="ORF">ACIOWJ_02290</name>
</gene>
<protein>
    <submittedName>
        <fullName evidence="3">Acyltransferase family protein</fullName>
        <ecNumber evidence="3">2.3.-.-</ecNumber>
    </submittedName>
</protein>
<keyword evidence="1" id="KW-0472">Membrane</keyword>
<keyword evidence="1" id="KW-1133">Transmembrane helix</keyword>
<feature type="transmembrane region" description="Helical" evidence="1">
    <location>
        <begin position="12"/>
        <end position="30"/>
    </location>
</feature>
<sequence length="407" mass="46461">MLQKKELPKHLYLLDIVRGLAALVVVLWHWQHLLYVDGIPSAYRMEDQPFYNAFAIFYNFGWIAVDFFFSLSGFVFFWLYADAIANKRIGGFSFFVVRFSRLYPLHFATFAFVAVAQFFLHANTGNYFVYQQNDVYRGVLNLFLANSWGLLPGASFNGPIWSVSVEVLLYFVFFVMCLSFSKRYMLGAVVCAVTGLVVGVVLPEVGRGLFSFFVGGLTFWLFSRAVLLKRAKAFTTMLTIFVLILWGLVLIEYEYSYFGTCLKDLFTMIIPEPYQARVPGLAYRVLNLSVVGLVFPCSILALALIEVRCGGIGKRFSMIGNLSYSSYLLHFPLIMIFYVTANSFGIDQEFFYSENSLLLFFVVLIPLCMISYNYFELPMQRFFRSRLSVNKHVPPKSVVTGQLDGAV</sequence>
<dbReference type="PANTHER" id="PTHR23028">
    <property type="entry name" value="ACETYLTRANSFERASE"/>
    <property type="match status" value="1"/>
</dbReference>